<gene>
    <name evidence="2" type="ORF">KI387_020617</name>
</gene>
<name>A0AA38GBV2_TAXCH</name>
<sequence length="80" mass="9059">MGQSGTNRPEPAGPGRNESRGSKIKWDIWDKWNTRNAQKEPKGEEEDQSERFGTAKCPHQSELPRSEKSKGEFSSTEPNQ</sequence>
<dbReference type="AlphaFoldDB" id="A0AA38GBV2"/>
<proteinExistence type="predicted"/>
<accession>A0AA38GBV2</accession>
<evidence type="ECO:0000313" key="2">
    <source>
        <dbReference type="EMBL" id="KAH9318848.1"/>
    </source>
</evidence>
<feature type="compositionally biased region" description="Basic and acidic residues" evidence="1">
    <location>
        <begin position="62"/>
        <end position="71"/>
    </location>
</feature>
<dbReference type="Proteomes" id="UP000824469">
    <property type="component" value="Unassembled WGS sequence"/>
</dbReference>
<protein>
    <submittedName>
        <fullName evidence="2">Uncharacterized protein</fullName>
    </submittedName>
</protein>
<evidence type="ECO:0000313" key="3">
    <source>
        <dbReference type="Proteomes" id="UP000824469"/>
    </source>
</evidence>
<feature type="region of interest" description="Disordered" evidence="1">
    <location>
        <begin position="1"/>
        <end position="80"/>
    </location>
</feature>
<keyword evidence="3" id="KW-1185">Reference proteome</keyword>
<organism evidence="2 3">
    <name type="scientific">Taxus chinensis</name>
    <name type="common">Chinese yew</name>
    <name type="synonym">Taxus wallichiana var. chinensis</name>
    <dbReference type="NCBI Taxonomy" id="29808"/>
    <lineage>
        <taxon>Eukaryota</taxon>
        <taxon>Viridiplantae</taxon>
        <taxon>Streptophyta</taxon>
        <taxon>Embryophyta</taxon>
        <taxon>Tracheophyta</taxon>
        <taxon>Spermatophyta</taxon>
        <taxon>Pinopsida</taxon>
        <taxon>Pinidae</taxon>
        <taxon>Conifers II</taxon>
        <taxon>Cupressales</taxon>
        <taxon>Taxaceae</taxon>
        <taxon>Taxus</taxon>
    </lineage>
</organism>
<comment type="caution">
    <text evidence="2">The sequence shown here is derived from an EMBL/GenBank/DDBJ whole genome shotgun (WGS) entry which is preliminary data.</text>
</comment>
<feature type="compositionally biased region" description="Basic and acidic residues" evidence="1">
    <location>
        <begin position="17"/>
        <end position="42"/>
    </location>
</feature>
<dbReference type="EMBL" id="JAHRHJ020000004">
    <property type="protein sequence ID" value="KAH9318848.1"/>
    <property type="molecule type" value="Genomic_DNA"/>
</dbReference>
<evidence type="ECO:0000256" key="1">
    <source>
        <dbReference type="SAM" id="MobiDB-lite"/>
    </source>
</evidence>
<reference evidence="2 3" key="1">
    <citation type="journal article" date="2021" name="Nat. Plants">
        <title>The Taxus genome provides insights into paclitaxel biosynthesis.</title>
        <authorList>
            <person name="Xiong X."/>
            <person name="Gou J."/>
            <person name="Liao Q."/>
            <person name="Li Y."/>
            <person name="Zhou Q."/>
            <person name="Bi G."/>
            <person name="Li C."/>
            <person name="Du R."/>
            <person name="Wang X."/>
            <person name="Sun T."/>
            <person name="Guo L."/>
            <person name="Liang H."/>
            <person name="Lu P."/>
            <person name="Wu Y."/>
            <person name="Zhang Z."/>
            <person name="Ro D.K."/>
            <person name="Shang Y."/>
            <person name="Huang S."/>
            <person name="Yan J."/>
        </authorList>
    </citation>
    <scope>NUCLEOTIDE SEQUENCE [LARGE SCALE GENOMIC DNA]</scope>
    <source>
        <strain evidence="2">Ta-2019</strain>
    </source>
</reference>